<dbReference type="InterPro" id="IPR016181">
    <property type="entry name" value="Acyl_CoA_acyltransferase"/>
</dbReference>
<evidence type="ECO:0000259" key="1">
    <source>
        <dbReference type="PROSITE" id="PS51186"/>
    </source>
</evidence>
<keyword evidence="3" id="KW-1185">Reference proteome</keyword>
<reference evidence="2 3" key="1">
    <citation type="submission" date="2024-06" db="EMBL/GenBank/DDBJ databases">
        <title>The Natural Products Discovery Center: Release of the First 8490 Sequenced Strains for Exploring Actinobacteria Biosynthetic Diversity.</title>
        <authorList>
            <person name="Kalkreuter E."/>
            <person name="Kautsar S.A."/>
            <person name="Yang D."/>
            <person name="Bader C.D."/>
            <person name="Teijaro C.N."/>
            <person name="Fluegel L."/>
            <person name="Davis C.M."/>
            <person name="Simpson J.R."/>
            <person name="Lauterbach L."/>
            <person name="Steele A.D."/>
            <person name="Gui C."/>
            <person name="Meng S."/>
            <person name="Li G."/>
            <person name="Viehrig K."/>
            <person name="Ye F."/>
            <person name="Su P."/>
            <person name="Kiefer A.F."/>
            <person name="Nichols A."/>
            <person name="Cepeda A.J."/>
            <person name="Yan W."/>
            <person name="Fan B."/>
            <person name="Jiang Y."/>
            <person name="Adhikari A."/>
            <person name="Zheng C.-J."/>
            <person name="Schuster L."/>
            <person name="Cowan T.M."/>
            <person name="Smanski M.J."/>
            <person name="Chevrette M.G."/>
            <person name="De Carvalho L.P.S."/>
            <person name="Shen B."/>
        </authorList>
    </citation>
    <scope>NUCLEOTIDE SEQUENCE [LARGE SCALE GENOMIC DNA]</scope>
    <source>
        <strain evidence="2 3">NPDC000155</strain>
    </source>
</reference>
<dbReference type="Proteomes" id="UP001486207">
    <property type="component" value="Unassembled WGS sequence"/>
</dbReference>
<dbReference type="EMBL" id="JBEPFB010000001">
    <property type="protein sequence ID" value="MER7371566.1"/>
    <property type="molecule type" value="Genomic_DNA"/>
</dbReference>
<dbReference type="PANTHER" id="PTHR41368">
    <property type="entry name" value="PROTEIN YGHO"/>
    <property type="match status" value="1"/>
</dbReference>
<dbReference type="InterPro" id="IPR000182">
    <property type="entry name" value="GNAT_dom"/>
</dbReference>
<dbReference type="PROSITE" id="PS51186">
    <property type="entry name" value="GNAT"/>
    <property type="match status" value="1"/>
</dbReference>
<dbReference type="PANTHER" id="PTHR41368:SF1">
    <property type="entry name" value="PROTEIN YGHO"/>
    <property type="match status" value="1"/>
</dbReference>
<feature type="domain" description="N-acetyltransferase" evidence="1">
    <location>
        <begin position="204"/>
        <end position="387"/>
    </location>
</feature>
<comment type="caution">
    <text evidence="2">The sequence shown here is derived from an EMBL/GenBank/DDBJ whole genome shotgun (WGS) entry which is preliminary data.</text>
</comment>
<dbReference type="SUPFAM" id="SSF55729">
    <property type="entry name" value="Acyl-CoA N-acyltransferases (Nat)"/>
    <property type="match status" value="1"/>
</dbReference>
<dbReference type="Gene3D" id="3.40.630.30">
    <property type="match status" value="1"/>
</dbReference>
<proteinExistence type="predicted"/>
<evidence type="ECO:0000313" key="2">
    <source>
        <dbReference type="EMBL" id="MER7371566.1"/>
    </source>
</evidence>
<dbReference type="RefSeq" id="WP_229911687.1">
    <property type="nucleotide sequence ID" value="NZ_BNBM01000002.1"/>
</dbReference>
<gene>
    <name evidence="2" type="ORF">ABT384_02755</name>
</gene>
<organism evidence="2 3">
    <name type="scientific">Streptomyces lanatus</name>
    <dbReference type="NCBI Taxonomy" id="66900"/>
    <lineage>
        <taxon>Bacteria</taxon>
        <taxon>Bacillati</taxon>
        <taxon>Actinomycetota</taxon>
        <taxon>Actinomycetes</taxon>
        <taxon>Kitasatosporales</taxon>
        <taxon>Streptomycetaceae</taxon>
        <taxon>Streptomyces</taxon>
    </lineage>
</organism>
<dbReference type="InterPro" id="IPR039968">
    <property type="entry name" value="BcerS-like"/>
</dbReference>
<name>A0ABV1XIY7_9ACTN</name>
<sequence>MRAPQTPQGAADIVMVRSRADMDDFIRLPYQLYRAHPHWVAPLEVERRQFLIPRRNPYLRQSDVGYFLARRGRAPVGRVAAIIGPDGPASQRQGYVGFFECTEDPAVARALWEQAVAWLRERDVQTVTGPMNPNMHHECGLLVDGFGDAPRIGMPYNPPYYADLFVAGGFTPVKDLLSWRLSPTSRKVRQLTGFADMLKLKHGLTVRLADWRCFRSESDLVRELYHACWQDNWGFAPATDAEFTYLARQVRLLAPTGVRIVEHEGTPVGFSILLPDFNQALAPARGRLTRYGWPVGAWRVWRGRRAITRGRLMALGVPEDNRVKGAALALLSDALDMARKHSWNEVDVSWVLEDNQAANKPLAAAGATIHKRHRLYARCVRHSEPCSCLAAHAHPALEATHAAYV</sequence>
<accession>A0ABV1XIY7</accession>
<evidence type="ECO:0000313" key="3">
    <source>
        <dbReference type="Proteomes" id="UP001486207"/>
    </source>
</evidence>
<protein>
    <submittedName>
        <fullName evidence="2">GNAT family N-acetyltransferase</fullName>
    </submittedName>
</protein>